<gene>
    <name evidence="3" type="ORF">A9Q93_14015</name>
</gene>
<dbReference type="CDD" id="cd16282">
    <property type="entry name" value="metallo-hydrolase-like_MBL-fold"/>
    <property type="match status" value="1"/>
</dbReference>
<feature type="domain" description="Metallo-beta-lactamase" evidence="2">
    <location>
        <begin position="43"/>
        <end position="215"/>
    </location>
</feature>
<dbReference type="RefSeq" id="WP_303688071.1">
    <property type="nucleotide sequence ID" value="NZ_CAJXYO010000046.1"/>
</dbReference>
<evidence type="ECO:0000313" key="3">
    <source>
        <dbReference type="EMBL" id="OUS09401.1"/>
    </source>
</evidence>
<protein>
    <submittedName>
        <fullName evidence="3">MBL fold metallo-hydrolase</fullName>
    </submittedName>
</protein>
<accession>A0A1Z8AGD1</accession>
<dbReference type="InterPro" id="IPR036866">
    <property type="entry name" value="RibonucZ/Hydroxyglut_hydro"/>
</dbReference>
<reference evidence="4" key="1">
    <citation type="journal article" date="2017" name="Proc. Natl. Acad. Sci. U.S.A.">
        <title>Simulation of Deepwater Horizon oil plume reveals substrate specialization within a complex community of hydrocarbon-degraders.</title>
        <authorList>
            <person name="Hu P."/>
            <person name="Dubinsky E.A."/>
            <person name="Probst A.J."/>
            <person name="Wang J."/>
            <person name="Sieber C.M.K."/>
            <person name="Tom L.M."/>
            <person name="Gardinali P."/>
            <person name="Banfield J.F."/>
            <person name="Atlas R.M."/>
            <person name="Andersen G.L."/>
        </authorList>
    </citation>
    <scope>NUCLEOTIDE SEQUENCE [LARGE SCALE GENOMIC DNA]</scope>
</reference>
<dbReference type="Proteomes" id="UP000196102">
    <property type="component" value="Unassembled WGS sequence"/>
</dbReference>
<dbReference type="GO" id="GO:0017001">
    <property type="term" value="P:antibiotic catabolic process"/>
    <property type="evidence" value="ECO:0007669"/>
    <property type="project" value="UniProtKB-ARBA"/>
</dbReference>
<dbReference type="Pfam" id="PF00753">
    <property type="entry name" value="Lactamase_B"/>
    <property type="match status" value="1"/>
</dbReference>
<dbReference type="PANTHER" id="PTHR42951">
    <property type="entry name" value="METALLO-BETA-LACTAMASE DOMAIN-CONTAINING"/>
    <property type="match status" value="1"/>
</dbReference>
<dbReference type="PANTHER" id="PTHR42951:SF4">
    <property type="entry name" value="ACYL-COENZYME A THIOESTERASE MBLAC2"/>
    <property type="match status" value="1"/>
</dbReference>
<sequence>MKKFLYALILITCYHAQGQDRFKGVEITATALSDQVYMLQGAGGNILIQVSENEVVMIDSQFAPLSDKIKEAISKITDSPIKYLINTHHHGDHTGGNANFNTEETILIAHKNVLNRLQESDKEESFFPEQTIDESYELALPDANNLIIHVHNAHTDGDSFVYLTESNIVHMGDVFFNGRYPYIDLKSGGSISGYIEAQKTVLNTINEETKIVPGHGAIATYNDLATYIPMLEDLKKTIKIAIANGKSREQVEKNTSLTRKYDSQGFGDGFISSSKIRTTIYDSLILESQGK</sequence>
<comment type="caution">
    <text evidence="3">The sequence shown here is derived from an EMBL/GenBank/DDBJ whole genome shotgun (WGS) entry which is preliminary data.</text>
</comment>
<evidence type="ECO:0000259" key="2">
    <source>
        <dbReference type="SMART" id="SM00849"/>
    </source>
</evidence>
<proteinExistence type="inferred from homology"/>
<evidence type="ECO:0000256" key="1">
    <source>
        <dbReference type="ARBA" id="ARBA00005250"/>
    </source>
</evidence>
<dbReference type="SUPFAM" id="SSF56281">
    <property type="entry name" value="Metallo-hydrolase/oxidoreductase"/>
    <property type="match status" value="1"/>
</dbReference>
<keyword evidence="3" id="KW-0378">Hydrolase</keyword>
<dbReference type="AlphaFoldDB" id="A0A1Z8AGD1"/>
<name>A0A1Z8AGD1_9FLAO</name>
<dbReference type="InterPro" id="IPR050855">
    <property type="entry name" value="NDM-1-like"/>
</dbReference>
<evidence type="ECO:0000313" key="4">
    <source>
        <dbReference type="Proteomes" id="UP000196102"/>
    </source>
</evidence>
<dbReference type="GO" id="GO:0016787">
    <property type="term" value="F:hydrolase activity"/>
    <property type="evidence" value="ECO:0007669"/>
    <property type="project" value="UniProtKB-KW"/>
</dbReference>
<dbReference type="SMART" id="SM00849">
    <property type="entry name" value="Lactamase_B"/>
    <property type="match status" value="1"/>
</dbReference>
<dbReference type="EMBL" id="MAAX01000213">
    <property type="protein sequence ID" value="OUS09401.1"/>
    <property type="molecule type" value="Genomic_DNA"/>
</dbReference>
<organism evidence="3 4">
    <name type="scientific">Nonlabens dokdonensis</name>
    <dbReference type="NCBI Taxonomy" id="328515"/>
    <lineage>
        <taxon>Bacteria</taxon>
        <taxon>Pseudomonadati</taxon>
        <taxon>Bacteroidota</taxon>
        <taxon>Flavobacteriia</taxon>
        <taxon>Flavobacteriales</taxon>
        <taxon>Flavobacteriaceae</taxon>
        <taxon>Nonlabens</taxon>
    </lineage>
</organism>
<dbReference type="InterPro" id="IPR001279">
    <property type="entry name" value="Metallo-B-lactamas"/>
</dbReference>
<dbReference type="Gene3D" id="3.60.15.10">
    <property type="entry name" value="Ribonuclease Z/Hydroxyacylglutathione hydrolase-like"/>
    <property type="match status" value="1"/>
</dbReference>
<comment type="similarity">
    <text evidence="1">Belongs to the metallo-beta-lactamase superfamily. Class-B beta-lactamase family.</text>
</comment>